<evidence type="ECO:0000313" key="15">
    <source>
        <dbReference type="RefSeq" id="XP_011502369.1"/>
    </source>
</evidence>
<keyword evidence="13" id="KW-0812">Transmembrane</keyword>
<keyword evidence="4" id="KW-1000">Mitochondrion outer membrane</keyword>
<dbReference type="InterPro" id="IPR029033">
    <property type="entry name" value="His_PPase_superfam"/>
</dbReference>
<keyword evidence="13" id="KW-0472">Membrane</keyword>
<dbReference type="CDD" id="cd07067">
    <property type="entry name" value="HP_PGM_like"/>
    <property type="match status" value="1"/>
</dbReference>
<evidence type="ECO:0000256" key="4">
    <source>
        <dbReference type="ARBA" id="ARBA00022787"/>
    </source>
</evidence>
<organism evidence="14 15">
    <name type="scientific">Ceratosolen solmsi marchali</name>
    <dbReference type="NCBI Taxonomy" id="326594"/>
    <lineage>
        <taxon>Eukaryota</taxon>
        <taxon>Metazoa</taxon>
        <taxon>Ecdysozoa</taxon>
        <taxon>Arthropoda</taxon>
        <taxon>Hexapoda</taxon>
        <taxon>Insecta</taxon>
        <taxon>Pterygota</taxon>
        <taxon>Neoptera</taxon>
        <taxon>Endopterygota</taxon>
        <taxon>Hymenoptera</taxon>
        <taxon>Apocrita</taxon>
        <taxon>Proctotrupomorpha</taxon>
        <taxon>Chalcidoidea</taxon>
        <taxon>Agaonidae</taxon>
        <taxon>Agaoninae</taxon>
        <taxon>Ceratosolen</taxon>
    </lineage>
</organism>
<evidence type="ECO:0000256" key="12">
    <source>
        <dbReference type="ARBA" id="ARBA00048336"/>
    </source>
</evidence>
<evidence type="ECO:0000256" key="5">
    <source>
        <dbReference type="ARBA" id="ARBA00022801"/>
    </source>
</evidence>
<accession>A0AAJ6YQF9</accession>
<evidence type="ECO:0000256" key="10">
    <source>
        <dbReference type="ARBA" id="ARBA00042520"/>
    </source>
</evidence>
<comment type="similarity">
    <text evidence="2">Belongs to the phosphoglycerate mutase family. BPG-dependent PGAM subfamily.</text>
</comment>
<keyword evidence="4" id="KW-0496">Mitochondrion</keyword>
<name>A0AAJ6YQF9_9HYME</name>
<evidence type="ECO:0000256" key="8">
    <source>
        <dbReference type="ARBA" id="ARBA00039765"/>
    </source>
</evidence>
<dbReference type="PANTHER" id="PTHR20935:SF0">
    <property type="entry name" value="SERINE_THREONINE-PROTEIN PHOSPHATASE PGAM5, MITOCHONDRIAL"/>
    <property type="match status" value="1"/>
</dbReference>
<dbReference type="Proteomes" id="UP000695007">
    <property type="component" value="Unplaced"/>
</dbReference>
<dbReference type="InterPro" id="IPR051021">
    <property type="entry name" value="Mito_Ser/Thr_phosphatase"/>
</dbReference>
<dbReference type="GO" id="GO:0090141">
    <property type="term" value="P:positive regulation of mitochondrial fission"/>
    <property type="evidence" value="ECO:0007669"/>
    <property type="project" value="TreeGrafter"/>
</dbReference>
<dbReference type="GeneID" id="105365811"/>
<dbReference type="RefSeq" id="XP_011502369.1">
    <property type="nucleotide sequence ID" value="XM_011504067.1"/>
</dbReference>
<proteinExistence type="inferred from homology"/>
<comment type="catalytic activity">
    <reaction evidence="12">
        <text>O-phospho-L-threonyl-[protein] + H2O = L-threonyl-[protein] + phosphate</text>
        <dbReference type="Rhea" id="RHEA:47004"/>
        <dbReference type="Rhea" id="RHEA-COMP:11060"/>
        <dbReference type="Rhea" id="RHEA-COMP:11605"/>
        <dbReference type="ChEBI" id="CHEBI:15377"/>
        <dbReference type="ChEBI" id="CHEBI:30013"/>
        <dbReference type="ChEBI" id="CHEBI:43474"/>
        <dbReference type="ChEBI" id="CHEBI:61977"/>
        <dbReference type="EC" id="3.1.3.16"/>
    </reaction>
</comment>
<dbReference type="KEGG" id="csol:105365811"/>
<evidence type="ECO:0000256" key="7">
    <source>
        <dbReference type="ARBA" id="ARBA00038605"/>
    </source>
</evidence>
<evidence type="ECO:0000256" key="13">
    <source>
        <dbReference type="SAM" id="Phobius"/>
    </source>
</evidence>
<protein>
    <recommendedName>
        <fullName evidence="8">Serine/threonine-protein phosphatase PGAM5, mitochondrial</fullName>
        <ecNumber evidence="3">3.1.3.16</ecNumber>
    </recommendedName>
    <alternativeName>
        <fullName evidence="10">Phosphoglycerate mutase family member 5 homolog</fullName>
    </alternativeName>
    <alternativeName>
        <fullName evidence="9">Serine/threonine-protein phosphatase Pgam5, mitochondrial</fullName>
    </alternativeName>
</protein>
<dbReference type="Pfam" id="PF00300">
    <property type="entry name" value="His_Phos_1"/>
    <property type="match status" value="2"/>
</dbReference>
<comment type="function">
    <text evidence="6">Displays phosphatase activity for serine/threonine residues, and dephosphorylates and activates Pk92B kinase. Has apparently no phosphoglycerate mutase activity.</text>
</comment>
<dbReference type="SMART" id="SM00855">
    <property type="entry name" value="PGAM"/>
    <property type="match status" value="1"/>
</dbReference>
<dbReference type="GO" id="GO:0004722">
    <property type="term" value="F:protein serine/threonine phosphatase activity"/>
    <property type="evidence" value="ECO:0007669"/>
    <property type="project" value="UniProtKB-EC"/>
</dbReference>
<sequence>MTFFSKFRKTSVFGIGTLTIGSILYYNFGRIFSNIEFNDSENINLESSKWDHNWDRRYFKSKSKLISDNTNLQSYNKARAKIVRHVILIRHGQYNTQGKTDNDRHLTHLGKLQAEITGMRLAEIAVPYTTIVRSTMTRAQETSKLIEVHLPTVPVMDDSLLVEGTPIPPDPPSGHWKSEKTFFQDGPRIEAAFRKYFHRSELSDESDTYTILVCHANIIRYFICRALQFPPNGWLRMSLNHGSITWITIFSSGRVILRCFGDTGHMLPEWITSN</sequence>
<evidence type="ECO:0000256" key="2">
    <source>
        <dbReference type="ARBA" id="ARBA00006717"/>
    </source>
</evidence>
<keyword evidence="5" id="KW-0378">Hydrolase</keyword>
<dbReference type="GO" id="GO:0005741">
    <property type="term" value="C:mitochondrial outer membrane"/>
    <property type="evidence" value="ECO:0007669"/>
    <property type="project" value="UniProtKB-SubCell"/>
</dbReference>
<dbReference type="SUPFAM" id="SSF53254">
    <property type="entry name" value="Phosphoglycerate mutase-like"/>
    <property type="match status" value="1"/>
</dbReference>
<comment type="catalytic activity">
    <reaction evidence="11">
        <text>O-phospho-L-seryl-[protein] + H2O = L-seryl-[protein] + phosphate</text>
        <dbReference type="Rhea" id="RHEA:20629"/>
        <dbReference type="Rhea" id="RHEA-COMP:9863"/>
        <dbReference type="Rhea" id="RHEA-COMP:11604"/>
        <dbReference type="ChEBI" id="CHEBI:15377"/>
        <dbReference type="ChEBI" id="CHEBI:29999"/>
        <dbReference type="ChEBI" id="CHEBI:43474"/>
        <dbReference type="ChEBI" id="CHEBI:83421"/>
        <dbReference type="EC" id="3.1.3.16"/>
    </reaction>
</comment>
<evidence type="ECO:0000256" key="1">
    <source>
        <dbReference type="ARBA" id="ARBA00004294"/>
    </source>
</evidence>
<feature type="transmembrane region" description="Helical" evidence="13">
    <location>
        <begin position="12"/>
        <end position="28"/>
    </location>
</feature>
<keyword evidence="14" id="KW-1185">Reference proteome</keyword>
<evidence type="ECO:0000313" key="14">
    <source>
        <dbReference type="Proteomes" id="UP000695007"/>
    </source>
</evidence>
<evidence type="ECO:0000256" key="11">
    <source>
        <dbReference type="ARBA" id="ARBA00047761"/>
    </source>
</evidence>
<gene>
    <name evidence="15" type="primary">LOC105365811</name>
</gene>
<dbReference type="PANTHER" id="PTHR20935">
    <property type="entry name" value="PHOSPHOGLYCERATE MUTASE-RELATED"/>
    <property type="match status" value="1"/>
</dbReference>
<dbReference type="InterPro" id="IPR013078">
    <property type="entry name" value="His_Pase_superF_clade-1"/>
</dbReference>
<evidence type="ECO:0000256" key="6">
    <source>
        <dbReference type="ARBA" id="ARBA00037234"/>
    </source>
</evidence>
<dbReference type="EC" id="3.1.3.16" evidence="3"/>
<dbReference type="Gene3D" id="3.40.50.1240">
    <property type="entry name" value="Phosphoglycerate mutase-like"/>
    <property type="match status" value="1"/>
</dbReference>
<reference evidence="15" key="1">
    <citation type="submission" date="2025-08" db="UniProtKB">
        <authorList>
            <consortium name="RefSeq"/>
        </authorList>
    </citation>
    <scope>IDENTIFICATION</scope>
</reference>
<evidence type="ECO:0000256" key="9">
    <source>
        <dbReference type="ARBA" id="ARBA00040722"/>
    </source>
</evidence>
<evidence type="ECO:0000256" key="3">
    <source>
        <dbReference type="ARBA" id="ARBA00013081"/>
    </source>
</evidence>
<dbReference type="AlphaFoldDB" id="A0AAJ6YQF9"/>
<comment type="subcellular location">
    <subcellularLocation>
        <location evidence="1">Mitochondrion outer membrane</location>
    </subcellularLocation>
</comment>
<keyword evidence="13" id="KW-1133">Transmembrane helix</keyword>
<comment type="subunit">
    <text evidence="7">Interacts with Pk92B/ASK1.</text>
</comment>